<name>A0A1W0D5L3_9NEIS</name>
<evidence type="ECO:0000313" key="3">
    <source>
        <dbReference type="Proteomes" id="UP000192721"/>
    </source>
</evidence>
<gene>
    <name evidence="2" type="ORF">B0T45_05720</name>
</gene>
<protein>
    <submittedName>
        <fullName evidence="2">DUF1566 domain-containing protein</fullName>
    </submittedName>
</protein>
<accession>A0A1W0D5L3</accession>
<dbReference type="InterPro" id="IPR011460">
    <property type="entry name" value="Lcl_C"/>
</dbReference>
<dbReference type="Proteomes" id="UP000192721">
    <property type="component" value="Unassembled WGS sequence"/>
</dbReference>
<sequence length="200" mass="21824">MNMENFQAKPGEAFGGGFYVGRFCVGSAEYALVVAPKSVGETESEWGNYGFDVPGARSCCDGAANTGAMKEAGSELASVIAGLDINGFRDWHLPSRDELEMCFRYLKPTPDENYCTFRDGDNPSSIPVGYPYTEQEPAQTTVDAFRTGGAEAFEPGWYWSSTQSSRSHAYEQGFSSGYQGHGGKGRYLRARAVRRVLISN</sequence>
<proteinExistence type="predicted"/>
<evidence type="ECO:0000313" key="2">
    <source>
        <dbReference type="EMBL" id="OQS42290.1"/>
    </source>
</evidence>
<reference evidence="2 3" key="1">
    <citation type="submission" date="2017-02" db="EMBL/GenBank/DDBJ databases">
        <title>Chromobacterium haemolyticum H5244.</title>
        <authorList>
            <person name="Gulvik C.A."/>
        </authorList>
    </citation>
    <scope>NUCLEOTIDE SEQUENCE [LARGE SCALE GENOMIC DNA]</scope>
    <source>
        <strain evidence="2 3">H5244</strain>
    </source>
</reference>
<dbReference type="EMBL" id="MUKV01000005">
    <property type="protein sequence ID" value="OQS42290.1"/>
    <property type="molecule type" value="Genomic_DNA"/>
</dbReference>
<feature type="domain" description="Lcl C-terminal" evidence="1">
    <location>
        <begin position="78"/>
        <end position="194"/>
    </location>
</feature>
<comment type="caution">
    <text evidence="2">The sequence shown here is derived from an EMBL/GenBank/DDBJ whole genome shotgun (WGS) entry which is preliminary data.</text>
</comment>
<dbReference type="Pfam" id="PF07603">
    <property type="entry name" value="Lcl_C"/>
    <property type="match status" value="1"/>
</dbReference>
<organism evidence="2 3">
    <name type="scientific">Chromobacterium haemolyticum</name>
    <dbReference type="NCBI Taxonomy" id="394935"/>
    <lineage>
        <taxon>Bacteria</taxon>
        <taxon>Pseudomonadati</taxon>
        <taxon>Pseudomonadota</taxon>
        <taxon>Betaproteobacteria</taxon>
        <taxon>Neisseriales</taxon>
        <taxon>Chromobacteriaceae</taxon>
        <taxon>Chromobacterium</taxon>
    </lineage>
</organism>
<evidence type="ECO:0000259" key="1">
    <source>
        <dbReference type="Pfam" id="PF07603"/>
    </source>
</evidence>
<dbReference type="AlphaFoldDB" id="A0A1W0D5L3"/>